<evidence type="ECO:0000313" key="3">
    <source>
        <dbReference type="Proteomes" id="UP000008420"/>
    </source>
</evidence>
<keyword evidence="3" id="KW-1185">Reference proteome</keyword>
<accession>G1D6G1</accession>
<protein>
    <submittedName>
        <fullName evidence="2">Uncharacterized protein</fullName>
    </submittedName>
</protein>
<evidence type="ECO:0000256" key="1">
    <source>
        <dbReference type="SAM" id="Phobius"/>
    </source>
</evidence>
<gene>
    <name evidence="2" type="primary">61</name>
    <name evidence="2" type="ORF">PBI_SWITZER_61</name>
</gene>
<keyword evidence="1" id="KW-1133">Transmembrane helix</keyword>
<feature type="transmembrane region" description="Helical" evidence="1">
    <location>
        <begin position="6"/>
        <end position="24"/>
    </location>
</feature>
<dbReference type="Proteomes" id="UP000008420">
    <property type="component" value="Segment"/>
</dbReference>
<organism evidence="2 3">
    <name type="scientific">Mycobacterium phage Switzer</name>
    <dbReference type="NCBI Taxonomy" id="1034118"/>
    <lineage>
        <taxon>Viruses</taxon>
        <taxon>Duplodnaviria</taxon>
        <taxon>Heunggongvirae</taxon>
        <taxon>Uroviricota</taxon>
        <taxon>Caudoviricetes</taxon>
        <taxon>Fromanvirus</taxon>
        <taxon>Fromanvirus switzer</taxon>
    </lineage>
</organism>
<sequence length="28" mass="2900">MSLPELIAWSTIAWGVGLTLVGWLDGGG</sequence>
<evidence type="ECO:0000313" key="2">
    <source>
        <dbReference type="EMBL" id="AEK10360.1"/>
    </source>
</evidence>
<name>G1D6G1_9CAUD</name>
<dbReference type="RefSeq" id="YP_009607790.1">
    <property type="nucleotide sequence ID" value="NC_041985.1"/>
</dbReference>
<reference evidence="2 3" key="1">
    <citation type="journal article" date="2012" name="J. Virol.">
        <title>Complete Genome Sequences of 138 Mycobacteriophages.</title>
        <authorList>
            <consortium name="the Science Education Alliance Phage Hunters Advancing Genomics and Evolutionary Science Program"/>
            <consortium name="the KwaZulu-Natal Research Institute for Tuberculosis and HIV Mycobacterial Genetics Course Students"/>
            <consortium name="the Phage Hunters Integrating Research and Education Program"/>
            <person name="Hatfull G.F."/>
        </authorList>
    </citation>
    <scope>NUCLEOTIDE SEQUENCE [LARGE SCALE GENOMIC DNA]</scope>
    <source>
        <strain evidence="2">Switzer</strain>
    </source>
</reference>
<dbReference type="KEGG" id="vg:40083805"/>
<dbReference type="GeneID" id="40083805"/>
<keyword evidence="1" id="KW-0472">Membrane</keyword>
<keyword evidence="1" id="KW-0812">Transmembrane</keyword>
<dbReference type="EMBL" id="JF937108">
    <property type="protein sequence ID" value="AEK10360.1"/>
    <property type="molecule type" value="Genomic_DNA"/>
</dbReference>
<proteinExistence type="predicted"/>